<evidence type="ECO:0000313" key="3">
    <source>
        <dbReference type="EMBL" id="OAK60508.1"/>
    </source>
</evidence>
<dbReference type="GO" id="GO:0030288">
    <property type="term" value="C:outer membrane-bounded periplasmic space"/>
    <property type="evidence" value="ECO:0007669"/>
    <property type="project" value="InterPro"/>
</dbReference>
<feature type="signal peptide" evidence="2">
    <location>
        <begin position="1"/>
        <end position="22"/>
    </location>
</feature>
<dbReference type="PROSITE" id="PS51257">
    <property type="entry name" value="PROKAR_LIPOPROTEIN"/>
    <property type="match status" value="1"/>
</dbReference>
<evidence type="ECO:0000256" key="2">
    <source>
        <dbReference type="SAM" id="SignalP"/>
    </source>
</evidence>
<feature type="compositionally biased region" description="Basic residues" evidence="1">
    <location>
        <begin position="293"/>
        <end position="302"/>
    </location>
</feature>
<evidence type="ECO:0000313" key="4">
    <source>
        <dbReference type="Proteomes" id="UP000077852"/>
    </source>
</evidence>
<feature type="compositionally biased region" description="Gly residues" evidence="1">
    <location>
        <begin position="265"/>
        <end position="277"/>
    </location>
</feature>
<keyword evidence="2" id="KW-0732">Signal</keyword>
<dbReference type="InterPro" id="IPR005534">
    <property type="entry name" value="Curli_assmbl/transp-comp_CsgG"/>
</dbReference>
<protein>
    <submittedName>
        <fullName evidence="3">Peptidoglycan-binding protein</fullName>
    </submittedName>
</protein>
<feature type="region of interest" description="Disordered" evidence="1">
    <location>
        <begin position="265"/>
        <end position="302"/>
    </location>
</feature>
<dbReference type="Proteomes" id="UP000077852">
    <property type="component" value="Unassembled WGS sequence"/>
</dbReference>
<gene>
    <name evidence="3" type="ORF">A3K87_23550</name>
</gene>
<name>A0AA91I9F8_VARPD</name>
<dbReference type="RefSeq" id="WP_081269730.1">
    <property type="nucleotide sequence ID" value="NZ_LVHG01000061.1"/>
</dbReference>
<dbReference type="Pfam" id="PF03783">
    <property type="entry name" value="CsgG"/>
    <property type="match status" value="1"/>
</dbReference>
<dbReference type="AlphaFoldDB" id="A0AA91I9F8"/>
<evidence type="ECO:0000256" key="1">
    <source>
        <dbReference type="SAM" id="MobiDB-lite"/>
    </source>
</evidence>
<sequence length="302" mass="30659">MKFTRFPLAAVAVGALLLTGCAATDMQMGSQSAKTMATGSAAGGATSGESSQLERCESPLGTVSLIENQSAGWYTILTGEYRLPPTANLLRLLVQQSNCFIVVERGAAGMNAMTRERALQQSGEMRGGSNFGRGQMVASDYGLSPEIVFSNSDAGGIGGALGGLVGGGRGRALAQLGGSMQTKEASALLTLIDNRSGVQVAAAEGSASKTDFGAFGALAGRSAGGNLGGYTNTAQGKVIAAAFMDAFNQMVRSLRNYKAQTVRGQGLGGGGRLGVDGGAAPSQTYVPAEKPAPTRRRSNSSN</sequence>
<proteinExistence type="predicted"/>
<feature type="chain" id="PRO_5041689551" evidence="2">
    <location>
        <begin position="23"/>
        <end position="302"/>
    </location>
</feature>
<comment type="caution">
    <text evidence="3">The sequence shown here is derived from an EMBL/GenBank/DDBJ whole genome shotgun (WGS) entry which is preliminary data.</text>
</comment>
<accession>A0AA91I9F8</accession>
<organism evidence="3 4">
    <name type="scientific">Variovorax paradoxus</name>
    <dbReference type="NCBI Taxonomy" id="34073"/>
    <lineage>
        <taxon>Bacteria</taxon>
        <taxon>Pseudomonadati</taxon>
        <taxon>Pseudomonadota</taxon>
        <taxon>Betaproteobacteria</taxon>
        <taxon>Burkholderiales</taxon>
        <taxon>Comamonadaceae</taxon>
        <taxon>Variovorax</taxon>
    </lineage>
</organism>
<dbReference type="EMBL" id="LVHG01000061">
    <property type="protein sequence ID" value="OAK60508.1"/>
    <property type="molecule type" value="Genomic_DNA"/>
</dbReference>
<reference evidence="3 4" key="1">
    <citation type="submission" date="2016-03" db="EMBL/GenBank/DDBJ databases">
        <title>Genome sequence of Variovorax paradoxus KB5.</title>
        <authorList>
            <person name="Jeong H."/>
            <person name="Hong C.E."/>
            <person name="Jo S.H."/>
            <person name="Park J.M."/>
        </authorList>
    </citation>
    <scope>NUCLEOTIDE SEQUENCE [LARGE SCALE GENOMIC DNA]</scope>
    <source>
        <strain evidence="3 4">KB5</strain>
    </source>
</reference>